<proteinExistence type="predicted"/>
<evidence type="ECO:0000256" key="8">
    <source>
        <dbReference type="SAM" id="MobiDB-lite"/>
    </source>
</evidence>
<feature type="region of interest" description="Disordered" evidence="8">
    <location>
        <begin position="346"/>
        <end position="369"/>
    </location>
</feature>
<dbReference type="STRING" id="1220554.GCA_001552135_04198"/>
<keyword evidence="6 9" id="KW-1133">Transmembrane helix</keyword>
<comment type="subcellular location">
    <subcellularLocation>
        <location evidence="1">Cell membrane</location>
        <topology evidence="1">Multi-pass membrane protein</topology>
    </subcellularLocation>
</comment>
<evidence type="ECO:0000256" key="1">
    <source>
        <dbReference type="ARBA" id="ARBA00004651"/>
    </source>
</evidence>
<comment type="caution">
    <text evidence="10">The sequence shown here is derived from an EMBL/GenBank/DDBJ whole genome shotgun (WGS) entry which is preliminary data.</text>
</comment>
<evidence type="ECO:0000256" key="7">
    <source>
        <dbReference type="ARBA" id="ARBA00023136"/>
    </source>
</evidence>
<organism evidence="10 11">
    <name type="scientific">Actinomadura chibensis</name>
    <dbReference type="NCBI Taxonomy" id="392828"/>
    <lineage>
        <taxon>Bacteria</taxon>
        <taxon>Bacillati</taxon>
        <taxon>Actinomycetota</taxon>
        <taxon>Actinomycetes</taxon>
        <taxon>Streptosporangiales</taxon>
        <taxon>Thermomonosporaceae</taxon>
        <taxon>Actinomadura</taxon>
    </lineage>
</organism>
<feature type="transmembrane region" description="Helical" evidence="9">
    <location>
        <begin position="121"/>
        <end position="143"/>
    </location>
</feature>
<feature type="transmembrane region" description="Helical" evidence="9">
    <location>
        <begin position="323"/>
        <end position="342"/>
    </location>
</feature>
<keyword evidence="2" id="KW-0813">Transport</keyword>
<feature type="region of interest" description="Disordered" evidence="8">
    <location>
        <begin position="1"/>
        <end position="22"/>
    </location>
</feature>
<evidence type="ECO:0000256" key="9">
    <source>
        <dbReference type="SAM" id="Phobius"/>
    </source>
</evidence>
<keyword evidence="7 9" id="KW-0472">Membrane</keyword>
<dbReference type="RefSeq" id="WP_067893699.1">
    <property type="nucleotide sequence ID" value="NZ_VSFG01000001.1"/>
</dbReference>
<evidence type="ECO:0000256" key="4">
    <source>
        <dbReference type="ARBA" id="ARBA00022519"/>
    </source>
</evidence>
<evidence type="ECO:0000256" key="2">
    <source>
        <dbReference type="ARBA" id="ARBA00022448"/>
    </source>
</evidence>
<dbReference type="InterPro" id="IPR001851">
    <property type="entry name" value="ABC_transp_permease"/>
</dbReference>
<evidence type="ECO:0000256" key="6">
    <source>
        <dbReference type="ARBA" id="ARBA00022989"/>
    </source>
</evidence>
<dbReference type="Pfam" id="PF02653">
    <property type="entry name" value="BPD_transp_2"/>
    <property type="match status" value="1"/>
</dbReference>
<evidence type="ECO:0000313" key="11">
    <source>
        <dbReference type="Proteomes" id="UP000323380"/>
    </source>
</evidence>
<feature type="transmembrane region" description="Helical" evidence="9">
    <location>
        <begin position="238"/>
        <end position="261"/>
    </location>
</feature>
<dbReference type="EMBL" id="VSFG01000001">
    <property type="protein sequence ID" value="TYB48210.1"/>
    <property type="molecule type" value="Genomic_DNA"/>
</dbReference>
<feature type="transmembrane region" description="Helical" evidence="9">
    <location>
        <begin position="150"/>
        <end position="168"/>
    </location>
</feature>
<keyword evidence="11" id="KW-1185">Reference proteome</keyword>
<accession>A0A5D0NU39</accession>
<feature type="transmembrane region" description="Helical" evidence="9">
    <location>
        <begin position="38"/>
        <end position="56"/>
    </location>
</feature>
<dbReference type="GO" id="GO:0005886">
    <property type="term" value="C:plasma membrane"/>
    <property type="evidence" value="ECO:0007669"/>
    <property type="project" value="UniProtKB-SubCell"/>
</dbReference>
<gene>
    <name evidence="10" type="ORF">FXF69_03035</name>
</gene>
<protein>
    <submittedName>
        <fullName evidence="10">ABC transporter permease</fullName>
    </submittedName>
</protein>
<dbReference type="GO" id="GO:0022857">
    <property type="term" value="F:transmembrane transporter activity"/>
    <property type="evidence" value="ECO:0007669"/>
    <property type="project" value="InterPro"/>
</dbReference>
<keyword evidence="4" id="KW-0997">Cell inner membrane</keyword>
<dbReference type="PANTHER" id="PTHR32196">
    <property type="entry name" value="ABC TRANSPORTER PERMEASE PROTEIN YPHD-RELATED-RELATED"/>
    <property type="match status" value="1"/>
</dbReference>
<feature type="transmembrane region" description="Helical" evidence="9">
    <location>
        <begin position="292"/>
        <end position="311"/>
    </location>
</feature>
<dbReference type="AlphaFoldDB" id="A0A5D0NU39"/>
<dbReference type="CDD" id="cd06579">
    <property type="entry name" value="TM_PBP1_transp_AraH_like"/>
    <property type="match status" value="1"/>
</dbReference>
<evidence type="ECO:0000313" key="10">
    <source>
        <dbReference type="EMBL" id="TYB48210.1"/>
    </source>
</evidence>
<feature type="transmembrane region" description="Helical" evidence="9">
    <location>
        <begin position="68"/>
        <end position="91"/>
    </location>
</feature>
<feature type="transmembrane region" description="Helical" evidence="9">
    <location>
        <begin position="267"/>
        <end position="285"/>
    </location>
</feature>
<dbReference type="PANTHER" id="PTHR32196:SF21">
    <property type="entry name" value="ABC TRANSPORTER PERMEASE PROTEIN YPHD-RELATED"/>
    <property type="match status" value="1"/>
</dbReference>
<keyword evidence="5 9" id="KW-0812">Transmembrane</keyword>
<sequence>MTVPSQTVATEPGPAPDGGAGAPRGIRLLRRAAARMRAARYSGLLLCAALAVFFTLQSPETFPTRATFTGIAGDQSVTLILALGLLVTLAVGQFDLSAAQNLGMSAMVCGVLMVHHQVSPAVAVLVTLLIGLLVGLVNAVFVAVVGIDSLIATLGMSSVLLAVTGQVSDYQFVGPVPAGFQDVANHEVLGVPSVALYAVVLSVAAWYVLEHTPVGRRAFAVGANPDASRLAGVRTARYVAGSFVVTSLFAATAGVLVTAKIGNVAPTLGPAYLLPSFAACFLGTTQLKPGRFNVGGTVIALLLLAVGVKGLQLNGSQLWVTDLFNGVALLAAVSAALLSGRIRPKLGQRQRQRQRQRRRAARAGRATAR</sequence>
<feature type="transmembrane region" description="Helical" evidence="9">
    <location>
        <begin position="188"/>
        <end position="209"/>
    </location>
</feature>
<evidence type="ECO:0000256" key="3">
    <source>
        <dbReference type="ARBA" id="ARBA00022475"/>
    </source>
</evidence>
<dbReference type="Proteomes" id="UP000323380">
    <property type="component" value="Unassembled WGS sequence"/>
</dbReference>
<feature type="transmembrane region" description="Helical" evidence="9">
    <location>
        <begin position="98"/>
        <end position="115"/>
    </location>
</feature>
<reference evidence="10 11" key="1">
    <citation type="submission" date="2019-08" db="EMBL/GenBank/DDBJ databases">
        <title>Actinomadura sp. nov. CYP1-5 isolated from mountain soil.</title>
        <authorList>
            <person name="Songsumanus A."/>
            <person name="Kuncharoen N."/>
            <person name="Kudo T."/>
            <person name="Yuki M."/>
            <person name="Igarashi Y."/>
            <person name="Tanasupawat S."/>
        </authorList>
    </citation>
    <scope>NUCLEOTIDE SEQUENCE [LARGE SCALE GENOMIC DNA]</scope>
    <source>
        <strain evidence="10 11">JCM 14158</strain>
    </source>
</reference>
<evidence type="ECO:0000256" key="5">
    <source>
        <dbReference type="ARBA" id="ARBA00022692"/>
    </source>
</evidence>
<name>A0A5D0NU39_9ACTN</name>
<keyword evidence="3" id="KW-1003">Cell membrane</keyword>